<dbReference type="Gene3D" id="3.30.450.20">
    <property type="entry name" value="PAS domain"/>
    <property type="match status" value="1"/>
</dbReference>
<evidence type="ECO:0000259" key="2">
    <source>
        <dbReference type="PROSITE" id="PS50112"/>
    </source>
</evidence>
<evidence type="ECO:0000256" key="1">
    <source>
        <dbReference type="ARBA" id="ARBA00022553"/>
    </source>
</evidence>
<evidence type="ECO:0000259" key="3">
    <source>
        <dbReference type="PROSITE" id="PS50113"/>
    </source>
</evidence>
<dbReference type="SUPFAM" id="SSF52091">
    <property type="entry name" value="SpoIIaa-like"/>
    <property type="match status" value="1"/>
</dbReference>
<evidence type="ECO:0000259" key="4">
    <source>
        <dbReference type="PROSITE" id="PS50801"/>
    </source>
</evidence>
<name>A0A916J373_9PROT</name>
<dbReference type="PROSITE" id="PS50801">
    <property type="entry name" value="STAS"/>
    <property type="match status" value="1"/>
</dbReference>
<dbReference type="InterPro" id="IPR036513">
    <property type="entry name" value="STAS_dom_sf"/>
</dbReference>
<dbReference type="Pfam" id="PF13426">
    <property type="entry name" value="PAS_9"/>
    <property type="match status" value="1"/>
</dbReference>
<gene>
    <name evidence="5" type="ORF">GTOL_11009</name>
</gene>
<protein>
    <submittedName>
        <fullName evidence="5">Uncharacterized protein</fullName>
    </submittedName>
</protein>
<dbReference type="RefSeq" id="WP_220635124.1">
    <property type="nucleotide sequence ID" value="NZ_CAJQUM010000001.1"/>
</dbReference>
<dbReference type="NCBIfam" id="TIGR00229">
    <property type="entry name" value="sensory_box"/>
    <property type="match status" value="1"/>
</dbReference>
<feature type="domain" description="PAC" evidence="3">
    <location>
        <begin position="93"/>
        <end position="145"/>
    </location>
</feature>
<dbReference type="PANTHER" id="PTHR33745:SF3">
    <property type="entry name" value="RSBT CO-ANTAGONIST PROTEIN RSBRC"/>
    <property type="match status" value="1"/>
</dbReference>
<feature type="domain" description="PAS" evidence="2">
    <location>
        <begin position="18"/>
        <end position="64"/>
    </location>
</feature>
<dbReference type="EMBL" id="CAJQUM010000001">
    <property type="protein sequence ID" value="CAG4883127.1"/>
    <property type="molecule type" value="Genomic_DNA"/>
</dbReference>
<keyword evidence="1" id="KW-0597">Phosphoprotein</keyword>
<dbReference type="AlphaFoldDB" id="A0A916J373"/>
<dbReference type="InterPro" id="IPR051932">
    <property type="entry name" value="Bact_StressResp_Reg"/>
</dbReference>
<dbReference type="InterPro" id="IPR035965">
    <property type="entry name" value="PAS-like_dom_sf"/>
</dbReference>
<reference evidence="5" key="1">
    <citation type="submission" date="2021-04" db="EMBL/GenBank/DDBJ databases">
        <authorList>
            <person name="Hornung B."/>
        </authorList>
    </citation>
    <scope>NUCLEOTIDE SEQUENCE</scope>
    <source>
        <strain evidence="5">G5G6</strain>
    </source>
</reference>
<dbReference type="SUPFAM" id="SSF55785">
    <property type="entry name" value="PYP-like sensor domain (PAS domain)"/>
    <property type="match status" value="1"/>
</dbReference>
<comment type="caution">
    <text evidence="5">The sequence shown here is derived from an EMBL/GenBank/DDBJ whole genome shotgun (WGS) entry which is preliminary data.</text>
</comment>
<organism evidence="5 6">
    <name type="scientific">Georgfuchsia toluolica</name>
    <dbReference type="NCBI Taxonomy" id="424218"/>
    <lineage>
        <taxon>Bacteria</taxon>
        <taxon>Pseudomonadati</taxon>
        <taxon>Pseudomonadota</taxon>
        <taxon>Betaproteobacteria</taxon>
        <taxon>Nitrosomonadales</taxon>
        <taxon>Sterolibacteriaceae</taxon>
        <taxon>Georgfuchsia</taxon>
    </lineage>
</organism>
<feature type="domain" description="STAS" evidence="4">
    <location>
        <begin position="154"/>
        <end position="265"/>
    </location>
</feature>
<dbReference type="InterPro" id="IPR000700">
    <property type="entry name" value="PAS-assoc_C"/>
</dbReference>
<dbReference type="InterPro" id="IPR000014">
    <property type="entry name" value="PAS"/>
</dbReference>
<dbReference type="PROSITE" id="PS50112">
    <property type="entry name" value="PAS"/>
    <property type="match status" value="1"/>
</dbReference>
<accession>A0A916J373</accession>
<dbReference type="PROSITE" id="PS50113">
    <property type="entry name" value="PAC"/>
    <property type="match status" value="1"/>
</dbReference>
<sequence length="280" mass="30901">MAKQTNSDSNNPTPVLGTDESFRLFVDSVTDYAIVMIDTAGRVNSWNRGAERIKGFRAEEILGKDFACFYPVDVVQRGVPQQELRMAAKEGRFEDEGWRVRKDGTKFWASIVITALRDKDGTLRGYGKVTRDLTERKATEEQLRAQSREIMELSTPVMQVWQGVVVAPLIGSLDSQRTQQFMERLLARIVETNSSMALVDIMGVPTIDTQTAQHLIETISAVRLLGAQVVLTGVRPAIAQTLVHLGIDLSSITTRSSLAAGLRVALDKLNLQIVAANGSR</sequence>
<dbReference type="Pfam" id="PF01740">
    <property type="entry name" value="STAS"/>
    <property type="match status" value="1"/>
</dbReference>
<dbReference type="InterPro" id="IPR002645">
    <property type="entry name" value="STAS_dom"/>
</dbReference>
<dbReference type="Gene3D" id="3.30.750.24">
    <property type="entry name" value="STAS domain"/>
    <property type="match status" value="1"/>
</dbReference>
<evidence type="ECO:0000313" key="5">
    <source>
        <dbReference type="EMBL" id="CAG4883127.1"/>
    </source>
</evidence>
<dbReference type="CDD" id="cd00130">
    <property type="entry name" value="PAS"/>
    <property type="match status" value="1"/>
</dbReference>
<dbReference type="Proteomes" id="UP000742786">
    <property type="component" value="Unassembled WGS sequence"/>
</dbReference>
<evidence type="ECO:0000313" key="6">
    <source>
        <dbReference type="Proteomes" id="UP000742786"/>
    </source>
</evidence>
<dbReference type="PANTHER" id="PTHR33745">
    <property type="entry name" value="RSBT ANTAGONIST PROTEIN RSBS-RELATED"/>
    <property type="match status" value="1"/>
</dbReference>
<proteinExistence type="predicted"/>
<keyword evidence="6" id="KW-1185">Reference proteome</keyword>
<dbReference type="CDD" id="cd07041">
    <property type="entry name" value="STAS_RsbR_RsbS_like"/>
    <property type="match status" value="1"/>
</dbReference>